<gene>
    <name evidence="3" type="ORF">ACFYXQ_40375</name>
</gene>
<dbReference type="PANTHER" id="PTHR43540:SF16">
    <property type="entry name" value="ISOCHORISMATASE-LIKE DOMAIN-CONTAINING PROTEIN"/>
    <property type="match status" value="1"/>
</dbReference>
<dbReference type="Pfam" id="PF00857">
    <property type="entry name" value="Isochorismatase"/>
    <property type="match status" value="1"/>
</dbReference>
<proteinExistence type="predicted"/>
<comment type="caution">
    <text evidence="3">The sequence shown here is derived from an EMBL/GenBank/DDBJ whole genome shotgun (WGS) entry which is preliminary data.</text>
</comment>
<dbReference type="Proteomes" id="UP001601992">
    <property type="component" value="Unassembled WGS sequence"/>
</dbReference>
<evidence type="ECO:0000313" key="3">
    <source>
        <dbReference type="EMBL" id="MFF3574021.1"/>
    </source>
</evidence>
<dbReference type="PANTHER" id="PTHR43540">
    <property type="entry name" value="PEROXYUREIDOACRYLATE/UREIDOACRYLATE AMIDOHYDROLASE-RELATED"/>
    <property type="match status" value="1"/>
</dbReference>
<name>A0ABW6SCI1_9NOCA</name>
<evidence type="ECO:0000313" key="4">
    <source>
        <dbReference type="Proteomes" id="UP001601992"/>
    </source>
</evidence>
<dbReference type="CDD" id="cd00431">
    <property type="entry name" value="cysteine_hydrolases"/>
    <property type="match status" value="1"/>
</dbReference>
<feature type="domain" description="Isochorismatase-like" evidence="2">
    <location>
        <begin position="26"/>
        <end position="208"/>
    </location>
</feature>
<keyword evidence="4" id="KW-1185">Reference proteome</keyword>
<evidence type="ECO:0000256" key="1">
    <source>
        <dbReference type="ARBA" id="ARBA00022801"/>
    </source>
</evidence>
<reference evidence="3 4" key="1">
    <citation type="submission" date="2024-10" db="EMBL/GenBank/DDBJ databases">
        <title>The Natural Products Discovery Center: Release of the First 8490 Sequenced Strains for Exploring Actinobacteria Biosynthetic Diversity.</title>
        <authorList>
            <person name="Kalkreuter E."/>
            <person name="Kautsar S.A."/>
            <person name="Yang D."/>
            <person name="Bader C.D."/>
            <person name="Teijaro C.N."/>
            <person name="Fluegel L."/>
            <person name="Davis C.M."/>
            <person name="Simpson J.R."/>
            <person name="Lauterbach L."/>
            <person name="Steele A.D."/>
            <person name="Gui C."/>
            <person name="Meng S."/>
            <person name="Li G."/>
            <person name="Viehrig K."/>
            <person name="Ye F."/>
            <person name="Su P."/>
            <person name="Kiefer A.F."/>
            <person name="Nichols A."/>
            <person name="Cepeda A.J."/>
            <person name="Yan W."/>
            <person name="Fan B."/>
            <person name="Jiang Y."/>
            <person name="Adhikari A."/>
            <person name="Zheng C.-J."/>
            <person name="Schuster L."/>
            <person name="Cowan T.M."/>
            <person name="Smanski M.J."/>
            <person name="Chevrette M.G."/>
            <person name="De Carvalho L.P.S."/>
            <person name="Shen B."/>
        </authorList>
    </citation>
    <scope>NUCLEOTIDE SEQUENCE [LARGE SCALE GENOMIC DNA]</scope>
    <source>
        <strain evidence="3 4">NPDC002593</strain>
    </source>
</reference>
<sequence>MTSSKDNGSTSSARAAEAMADRAGLAVVCVECQNGVIGPESVLPALAAETHAVVSDIARLVTAARGAGIPVVHATFEGFVVGGRPGKAPLWRALNGAGADRWQPGDPATQVVTELFDPADIVLGRRQGLSPTRGTELLPVLRSMGIHTIVLAGVSVNVALPLTAADASEDGFRVVVARDAVTGSPAEYARQALRHTIAMLADIVTVDDLTAAWAAPAVRA</sequence>
<keyword evidence="1 3" id="KW-0378">Hydrolase</keyword>
<dbReference type="GO" id="GO:0016787">
    <property type="term" value="F:hydrolase activity"/>
    <property type="evidence" value="ECO:0007669"/>
    <property type="project" value="UniProtKB-KW"/>
</dbReference>
<dbReference type="InterPro" id="IPR000868">
    <property type="entry name" value="Isochorismatase-like_dom"/>
</dbReference>
<dbReference type="RefSeq" id="WP_306305414.1">
    <property type="nucleotide sequence ID" value="NZ_JBIAQY010000023.1"/>
</dbReference>
<protein>
    <submittedName>
        <fullName evidence="3">Cysteine hydrolase</fullName>
    </submittedName>
</protein>
<dbReference type="InterPro" id="IPR050272">
    <property type="entry name" value="Isochorismatase-like_hydrls"/>
</dbReference>
<dbReference type="EMBL" id="JBIAQY010000023">
    <property type="protein sequence ID" value="MFF3574021.1"/>
    <property type="molecule type" value="Genomic_DNA"/>
</dbReference>
<accession>A0ABW6SCI1</accession>
<organism evidence="3 4">
    <name type="scientific">Nocardia jiangxiensis</name>
    <dbReference type="NCBI Taxonomy" id="282685"/>
    <lineage>
        <taxon>Bacteria</taxon>
        <taxon>Bacillati</taxon>
        <taxon>Actinomycetota</taxon>
        <taxon>Actinomycetes</taxon>
        <taxon>Mycobacteriales</taxon>
        <taxon>Nocardiaceae</taxon>
        <taxon>Nocardia</taxon>
    </lineage>
</organism>
<dbReference type="Gene3D" id="3.40.50.850">
    <property type="entry name" value="Isochorismatase-like"/>
    <property type="match status" value="1"/>
</dbReference>
<dbReference type="SUPFAM" id="SSF52499">
    <property type="entry name" value="Isochorismatase-like hydrolases"/>
    <property type="match status" value="1"/>
</dbReference>
<evidence type="ECO:0000259" key="2">
    <source>
        <dbReference type="Pfam" id="PF00857"/>
    </source>
</evidence>
<dbReference type="InterPro" id="IPR036380">
    <property type="entry name" value="Isochorismatase-like_sf"/>
</dbReference>